<proteinExistence type="predicted"/>
<gene>
    <name evidence="4" type="ORF">AAFF_G00083570</name>
</gene>
<dbReference type="InterPro" id="IPR027806">
    <property type="entry name" value="HARBI1_dom"/>
</dbReference>
<reference evidence="4" key="1">
    <citation type="journal article" date="2023" name="Science">
        <title>Genome structures resolve the early diversification of teleost fishes.</title>
        <authorList>
            <person name="Parey E."/>
            <person name="Louis A."/>
            <person name="Montfort J."/>
            <person name="Bouchez O."/>
            <person name="Roques C."/>
            <person name="Iampietro C."/>
            <person name="Lluch J."/>
            <person name="Castinel A."/>
            <person name="Donnadieu C."/>
            <person name="Desvignes T."/>
            <person name="Floi Bucao C."/>
            <person name="Jouanno E."/>
            <person name="Wen M."/>
            <person name="Mejri S."/>
            <person name="Dirks R."/>
            <person name="Jansen H."/>
            <person name="Henkel C."/>
            <person name="Chen W.J."/>
            <person name="Zahm M."/>
            <person name="Cabau C."/>
            <person name="Klopp C."/>
            <person name="Thompson A.W."/>
            <person name="Robinson-Rechavi M."/>
            <person name="Braasch I."/>
            <person name="Lecointre G."/>
            <person name="Bobe J."/>
            <person name="Postlethwait J.H."/>
            <person name="Berthelot C."/>
            <person name="Roest Crollius H."/>
            <person name="Guiguen Y."/>
        </authorList>
    </citation>
    <scope>NUCLEOTIDE SEQUENCE</scope>
    <source>
        <strain evidence="4">NC1722</strain>
    </source>
</reference>
<dbReference type="GO" id="GO:0046872">
    <property type="term" value="F:metal ion binding"/>
    <property type="evidence" value="ECO:0007669"/>
    <property type="project" value="UniProtKB-KW"/>
</dbReference>
<comment type="caution">
    <text evidence="4">The sequence shown here is derived from an EMBL/GenBank/DDBJ whole genome shotgun (WGS) entry which is preliminary data.</text>
</comment>
<evidence type="ECO:0000259" key="3">
    <source>
        <dbReference type="Pfam" id="PF13359"/>
    </source>
</evidence>
<dbReference type="AlphaFoldDB" id="A0AAD7R3L8"/>
<protein>
    <recommendedName>
        <fullName evidence="3">DDE Tnp4 domain-containing protein</fullName>
    </recommendedName>
</protein>
<feature type="domain" description="DDE Tnp4" evidence="3">
    <location>
        <begin position="18"/>
        <end position="77"/>
    </location>
</feature>
<evidence type="ECO:0000256" key="2">
    <source>
        <dbReference type="ARBA" id="ARBA00022723"/>
    </source>
</evidence>
<dbReference type="EMBL" id="JAINUG010001507">
    <property type="protein sequence ID" value="KAJ8355234.1"/>
    <property type="molecule type" value="Genomic_DNA"/>
</dbReference>
<sequence length="254" mass="27161">MPKSSPPGIIKVNLILSYKLLGDTAYIAQTYPFIITPKRDNGALTVDDQQLNARISRGRVVVEQAFGRLKCKWRRLRDLSNTRVGHHGPAGVAVVVDEVEKEAPSSASVASVLCRGVFCQGVGPLTKASGLKTTTPLAVPITGKSISWRLCQGVVDPRPKTCCGGPSAAGEHSRGRCSLTMALLLSSTTTALRVKKRKKLCTCCAERMLVCPTMMSCRVFGGLLGHLASSPSATALPAARLIGTQRWSSHNHSR</sequence>
<comment type="cofactor">
    <cofactor evidence="1">
        <name>a divalent metal cation</name>
        <dbReference type="ChEBI" id="CHEBI:60240"/>
    </cofactor>
</comment>
<dbReference type="Pfam" id="PF13359">
    <property type="entry name" value="DDE_Tnp_4"/>
    <property type="match status" value="1"/>
</dbReference>
<evidence type="ECO:0000313" key="4">
    <source>
        <dbReference type="EMBL" id="KAJ8355234.1"/>
    </source>
</evidence>
<accession>A0AAD7R3L8</accession>
<name>A0AAD7R3L8_9TELE</name>
<evidence type="ECO:0000313" key="5">
    <source>
        <dbReference type="Proteomes" id="UP001221898"/>
    </source>
</evidence>
<keyword evidence="5" id="KW-1185">Reference proteome</keyword>
<keyword evidence="2" id="KW-0479">Metal-binding</keyword>
<organism evidence="4 5">
    <name type="scientific">Aldrovandia affinis</name>
    <dbReference type="NCBI Taxonomy" id="143900"/>
    <lineage>
        <taxon>Eukaryota</taxon>
        <taxon>Metazoa</taxon>
        <taxon>Chordata</taxon>
        <taxon>Craniata</taxon>
        <taxon>Vertebrata</taxon>
        <taxon>Euteleostomi</taxon>
        <taxon>Actinopterygii</taxon>
        <taxon>Neopterygii</taxon>
        <taxon>Teleostei</taxon>
        <taxon>Notacanthiformes</taxon>
        <taxon>Halosauridae</taxon>
        <taxon>Aldrovandia</taxon>
    </lineage>
</organism>
<dbReference type="Proteomes" id="UP001221898">
    <property type="component" value="Unassembled WGS sequence"/>
</dbReference>
<evidence type="ECO:0000256" key="1">
    <source>
        <dbReference type="ARBA" id="ARBA00001968"/>
    </source>
</evidence>